<evidence type="ECO:0000259" key="2">
    <source>
        <dbReference type="Pfam" id="PF13791"/>
    </source>
</evidence>
<feature type="domain" description="Sigma factor regulator C-terminal" evidence="2">
    <location>
        <begin position="238"/>
        <end position="420"/>
    </location>
</feature>
<keyword evidence="1" id="KW-0812">Transmembrane</keyword>
<dbReference type="Proteomes" id="UP000647235">
    <property type="component" value="Unassembled WGS sequence"/>
</dbReference>
<dbReference type="InterPro" id="IPR025672">
    <property type="entry name" value="Sigma_reg_C_dom"/>
</dbReference>
<protein>
    <submittedName>
        <fullName evidence="3">Anti-sigma factor C-terminal domain-containing protein</fullName>
    </submittedName>
</protein>
<keyword evidence="1" id="KW-1133">Transmembrane helix</keyword>
<sequence length="427" mass="48503">MTYRELIELYKAGELEPEQQKKIEQDIERQEAIGDYLYEKEEIPELGDVFMEKDDTDFIKVVNRSIRSAFRKLGLAVLAVTLVLVLFIQFCLPSVVSRFYYNPAKEAKAGQSTQTQFSRDMAAYTELFLPGKRRVSATVESKGYGDYNFTIPQTFSMTGTMTDVSGYITRGKIHYYDSNVLKTPVGNSFFWNQADAKSKTSSASENVAYMEKVADLKEDESISTSAGGNKEDSKAYIKDLDSRKMYLAYVSLENIMDYPSFAKYIQKQKINEVWCGVQTNAFDSLDGDPSYTLHTSNIGFVCNPSSFSPIAWNDKKYPNLFPGCKINKDGWIDEADSAIKNLYKGKYAKQHFLSLLNYLTDQEKFVQMMSESGNTGTFNAGILAQAKSYVKKHGLHIYGYATVTDKETLEELINQKEVYSIYTEEMQ</sequence>
<evidence type="ECO:0000256" key="1">
    <source>
        <dbReference type="SAM" id="Phobius"/>
    </source>
</evidence>
<dbReference type="RefSeq" id="WP_186855417.1">
    <property type="nucleotide sequence ID" value="NZ_JACOOY010000003.1"/>
</dbReference>
<keyword evidence="1" id="KW-0472">Membrane</keyword>
<keyword evidence="4" id="KW-1185">Reference proteome</keyword>
<feature type="transmembrane region" description="Helical" evidence="1">
    <location>
        <begin position="73"/>
        <end position="96"/>
    </location>
</feature>
<dbReference type="Pfam" id="PF13791">
    <property type="entry name" value="Sigma_reg_C"/>
    <property type="match status" value="1"/>
</dbReference>
<comment type="caution">
    <text evidence="3">The sequence shown here is derived from an EMBL/GenBank/DDBJ whole genome shotgun (WGS) entry which is preliminary data.</text>
</comment>
<dbReference type="EMBL" id="JACOOY010000003">
    <property type="protein sequence ID" value="MBC5664338.1"/>
    <property type="molecule type" value="Genomic_DNA"/>
</dbReference>
<organism evidence="3 4">
    <name type="scientific">Dorea hominis</name>
    <dbReference type="NCBI Taxonomy" id="2763040"/>
    <lineage>
        <taxon>Bacteria</taxon>
        <taxon>Bacillati</taxon>
        <taxon>Bacillota</taxon>
        <taxon>Clostridia</taxon>
        <taxon>Lachnospirales</taxon>
        <taxon>Lachnospiraceae</taxon>
        <taxon>Dorea</taxon>
    </lineage>
</organism>
<proteinExistence type="predicted"/>
<accession>A0ABR7ESL2</accession>
<evidence type="ECO:0000313" key="4">
    <source>
        <dbReference type="Proteomes" id="UP000647235"/>
    </source>
</evidence>
<name>A0ABR7ESL2_9FIRM</name>
<reference evidence="3 4" key="1">
    <citation type="submission" date="2020-08" db="EMBL/GenBank/DDBJ databases">
        <title>Genome public.</title>
        <authorList>
            <person name="Liu C."/>
            <person name="Sun Q."/>
        </authorList>
    </citation>
    <scope>NUCLEOTIDE SEQUENCE [LARGE SCALE GENOMIC DNA]</scope>
    <source>
        <strain evidence="3 4">NSJ-36</strain>
    </source>
</reference>
<evidence type="ECO:0000313" key="3">
    <source>
        <dbReference type="EMBL" id="MBC5664338.1"/>
    </source>
</evidence>
<gene>
    <name evidence="3" type="ORF">H8S07_03420</name>
</gene>